<dbReference type="InterPro" id="IPR046521">
    <property type="entry name" value="DUF6698"/>
</dbReference>
<evidence type="ECO:0000256" key="1">
    <source>
        <dbReference type="SAM" id="MobiDB-lite"/>
    </source>
</evidence>
<dbReference type="OMA" id="WDESHNG"/>
<dbReference type="EMBL" id="LUGG01000038">
    <property type="protein sequence ID" value="OBZ65892.1"/>
    <property type="molecule type" value="Genomic_DNA"/>
</dbReference>
<organism evidence="2 3">
    <name type="scientific">Grifola frondosa</name>
    <name type="common">Maitake</name>
    <name type="synonym">Polyporus frondosus</name>
    <dbReference type="NCBI Taxonomy" id="5627"/>
    <lineage>
        <taxon>Eukaryota</taxon>
        <taxon>Fungi</taxon>
        <taxon>Dikarya</taxon>
        <taxon>Basidiomycota</taxon>
        <taxon>Agaricomycotina</taxon>
        <taxon>Agaricomycetes</taxon>
        <taxon>Polyporales</taxon>
        <taxon>Grifolaceae</taxon>
        <taxon>Grifola</taxon>
    </lineage>
</organism>
<gene>
    <name evidence="2" type="ORF">A0H81_14212</name>
</gene>
<dbReference type="AlphaFoldDB" id="A0A1C7LM96"/>
<comment type="caution">
    <text evidence="2">The sequence shown here is derived from an EMBL/GenBank/DDBJ whole genome shotgun (WGS) entry which is preliminary data.</text>
</comment>
<dbReference type="Pfam" id="PF20414">
    <property type="entry name" value="DUF6698"/>
    <property type="match status" value="1"/>
</dbReference>
<feature type="region of interest" description="Disordered" evidence="1">
    <location>
        <begin position="1"/>
        <end position="23"/>
    </location>
</feature>
<reference evidence="2 3" key="1">
    <citation type="submission" date="2016-03" db="EMBL/GenBank/DDBJ databases">
        <title>Whole genome sequencing of Grifola frondosa 9006-11.</title>
        <authorList>
            <person name="Min B."/>
            <person name="Park H."/>
            <person name="Kim J.-G."/>
            <person name="Cho H."/>
            <person name="Oh Y.-L."/>
            <person name="Kong W.-S."/>
            <person name="Choi I.-G."/>
        </authorList>
    </citation>
    <scope>NUCLEOTIDE SEQUENCE [LARGE SCALE GENOMIC DNA]</scope>
    <source>
        <strain evidence="2 3">9006-11</strain>
    </source>
</reference>
<dbReference type="Proteomes" id="UP000092993">
    <property type="component" value="Unassembled WGS sequence"/>
</dbReference>
<dbReference type="OrthoDB" id="3259047at2759"/>
<sequence>MSDSLPTPTDCDSGRKRSSALELGPRKKSCVQDPLVHHGRHFGRTIHAFCNVQTLLCNGIIFFGDLADGKSEEELTATERRELKVFRELLKQIPHFESRILESSEEEVIIMADLHQIQKGANGARSDDTKGIKGTVIDWITPKGQALSPPIARNSKTGRGFHHERTGALLCPAGLDWSNNDIKEKLRAGTIRVAGDQWPLVLYDGFRYDPEDPWNGLLRSGILVNAAKFVFTSPSSVDQEPKATRSGNARIHGMRAMTKASIAYIATQVRFSLTSAAVFSRTDLVTDSERFYNSIVDLLEDPEEKDEVDSLLTWWNRQLFSAYAEPERPSNTNTALAKIRAKRMALKAAAGLAPP</sequence>
<evidence type="ECO:0000313" key="2">
    <source>
        <dbReference type="EMBL" id="OBZ65892.1"/>
    </source>
</evidence>
<dbReference type="STRING" id="5627.A0A1C7LM96"/>
<keyword evidence="3" id="KW-1185">Reference proteome</keyword>
<name>A0A1C7LM96_GRIFR</name>
<accession>A0A1C7LM96</accession>
<proteinExistence type="predicted"/>
<evidence type="ECO:0000313" key="3">
    <source>
        <dbReference type="Proteomes" id="UP000092993"/>
    </source>
</evidence>
<protein>
    <submittedName>
        <fullName evidence="2">Uncharacterized protein</fullName>
    </submittedName>
</protein>